<accession>A0A7Z9BS74</accession>
<dbReference type="Proteomes" id="UP000184550">
    <property type="component" value="Unassembled WGS sequence"/>
</dbReference>
<gene>
    <name evidence="1" type="ORF">PL8927_550027</name>
</gene>
<evidence type="ECO:0000313" key="2">
    <source>
        <dbReference type="Proteomes" id="UP000184550"/>
    </source>
</evidence>
<dbReference type="EMBL" id="CZCU02000130">
    <property type="protein sequence ID" value="VXD16580.1"/>
    <property type="molecule type" value="Genomic_DNA"/>
</dbReference>
<reference evidence="1" key="1">
    <citation type="submission" date="2019-10" db="EMBL/GenBank/DDBJ databases">
        <authorList>
            <consortium name="Genoscope - CEA"/>
            <person name="William W."/>
        </authorList>
    </citation>
    <scope>NUCLEOTIDE SEQUENCE [LARGE SCALE GENOMIC DNA]</scope>
    <source>
        <strain evidence="1">BBR_PRJEB10992</strain>
    </source>
</reference>
<sequence>MMNFEKIWQQYDFTESELLSMGLQLPYDYVLNINYYWQLNSNSTNTEIATTDQMFQLILKSCIHVDIQFNVNQDELNSIPTHLGTIVGWGRVIPSSWIQSQSLSEQEWLHLFFEIGGNNRIELVCKSLVVEHLNLKLLTIKQ</sequence>
<evidence type="ECO:0000313" key="1">
    <source>
        <dbReference type="EMBL" id="VXD16580.1"/>
    </source>
</evidence>
<organism evidence="1 2">
    <name type="scientific">Planktothrix serta PCC 8927</name>
    <dbReference type="NCBI Taxonomy" id="671068"/>
    <lineage>
        <taxon>Bacteria</taxon>
        <taxon>Bacillati</taxon>
        <taxon>Cyanobacteriota</taxon>
        <taxon>Cyanophyceae</taxon>
        <taxon>Oscillatoriophycideae</taxon>
        <taxon>Oscillatoriales</taxon>
        <taxon>Microcoleaceae</taxon>
        <taxon>Planktothrix</taxon>
    </lineage>
</organism>
<proteinExistence type="predicted"/>
<protein>
    <submittedName>
        <fullName evidence="1">Uncharacterized protein</fullName>
    </submittedName>
</protein>
<keyword evidence="2" id="KW-1185">Reference proteome</keyword>
<comment type="caution">
    <text evidence="1">The sequence shown here is derived from an EMBL/GenBank/DDBJ whole genome shotgun (WGS) entry which is preliminary data.</text>
</comment>
<dbReference type="AlphaFoldDB" id="A0A7Z9BS74"/>
<name>A0A7Z9BS74_9CYAN</name>